<dbReference type="SMART" id="SM00185">
    <property type="entry name" value="ARM"/>
    <property type="match status" value="8"/>
</dbReference>
<dbReference type="GO" id="GO:0019843">
    <property type="term" value="F:rRNA binding"/>
    <property type="evidence" value="ECO:0007669"/>
    <property type="project" value="UniProtKB-KW"/>
</dbReference>
<dbReference type="FunFam" id="3.10.290.10:FF:000002">
    <property type="entry name" value="40S ribosomal protein S4"/>
    <property type="match status" value="1"/>
</dbReference>
<evidence type="ECO:0000256" key="8">
    <source>
        <dbReference type="ARBA" id="ARBA00022980"/>
    </source>
</evidence>
<evidence type="ECO:0000256" key="3">
    <source>
        <dbReference type="ARBA" id="ARBA00022448"/>
    </source>
</evidence>
<dbReference type="FunFam" id="2.40.50.740:FF:000001">
    <property type="entry name" value="40S ribosomal protein S4"/>
    <property type="match status" value="1"/>
</dbReference>
<dbReference type="Pfam" id="PF16121">
    <property type="entry name" value="40S_S4_C"/>
    <property type="match status" value="1"/>
</dbReference>
<dbReference type="AlphaFoldDB" id="A0A6N2KC11"/>
<dbReference type="InterPro" id="IPR014722">
    <property type="entry name" value="Rib_uL2_dom2"/>
</dbReference>
<name>A0A6N2KC11_SALVM</name>
<accession>A0A6N2KC11</accession>
<dbReference type="Gene3D" id="3.10.290.10">
    <property type="entry name" value="RNA-binding S4 domain"/>
    <property type="match status" value="1"/>
</dbReference>
<dbReference type="InterPro" id="IPR038237">
    <property type="entry name" value="Ribosomal_eS4_central_sf"/>
</dbReference>
<dbReference type="Gene3D" id="2.40.50.740">
    <property type="match status" value="1"/>
</dbReference>
<evidence type="ECO:0000256" key="1">
    <source>
        <dbReference type="ARBA" id="ARBA00007500"/>
    </source>
</evidence>
<feature type="repeat" description="ARM" evidence="11">
    <location>
        <begin position="159"/>
        <end position="201"/>
    </location>
</feature>
<evidence type="ECO:0000256" key="4">
    <source>
        <dbReference type="ARBA" id="ARBA00022730"/>
    </source>
</evidence>
<dbReference type="CDD" id="cd00165">
    <property type="entry name" value="S4"/>
    <property type="match status" value="1"/>
</dbReference>
<dbReference type="PROSITE" id="PS50176">
    <property type="entry name" value="ARM_REPEAT"/>
    <property type="match status" value="3"/>
</dbReference>
<dbReference type="GO" id="GO:1990904">
    <property type="term" value="C:ribonucleoprotein complex"/>
    <property type="evidence" value="ECO:0007669"/>
    <property type="project" value="UniProtKB-KW"/>
</dbReference>
<dbReference type="Gene3D" id="2.30.30.30">
    <property type="match status" value="1"/>
</dbReference>
<evidence type="ECO:0000256" key="6">
    <source>
        <dbReference type="ARBA" id="ARBA00022884"/>
    </source>
</evidence>
<dbReference type="Gene3D" id="1.25.10.10">
    <property type="entry name" value="Leucine-rich Repeat Variant"/>
    <property type="match status" value="1"/>
</dbReference>
<keyword evidence="9" id="KW-0687">Ribonucleoprotein</keyword>
<dbReference type="HAMAP" id="MF_00485">
    <property type="entry name" value="Ribosomal_eS4"/>
    <property type="match status" value="1"/>
</dbReference>
<evidence type="ECO:0000313" key="14">
    <source>
        <dbReference type="EMBL" id="VFU25858.1"/>
    </source>
</evidence>
<evidence type="ECO:0000256" key="11">
    <source>
        <dbReference type="PROSITE-ProRule" id="PRU00259"/>
    </source>
</evidence>
<feature type="repeat" description="ARM" evidence="11">
    <location>
        <begin position="243"/>
        <end position="285"/>
    </location>
</feature>
<dbReference type="InterPro" id="IPR005824">
    <property type="entry name" value="KOW"/>
</dbReference>
<dbReference type="EMBL" id="CAADRP010000258">
    <property type="protein sequence ID" value="VFU25858.1"/>
    <property type="molecule type" value="Genomic_DNA"/>
</dbReference>
<evidence type="ECO:0000256" key="9">
    <source>
        <dbReference type="ARBA" id="ARBA00023274"/>
    </source>
</evidence>
<keyword evidence="4 10" id="KW-0699">rRNA-binding</keyword>
<reference evidence="14" key="1">
    <citation type="submission" date="2019-03" db="EMBL/GenBank/DDBJ databases">
        <authorList>
            <person name="Mank J."/>
            <person name="Almeida P."/>
        </authorList>
    </citation>
    <scope>NUCLEOTIDE SEQUENCE</scope>
    <source>
        <strain evidence="14">78183</strain>
    </source>
</reference>
<comment type="similarity">
    <text evidence="1">Belongs to the eukaryotic ribosomal protein eS4 family.</text>
</comment>
<dbReference type="Pfam" id="PF16186">
    <property type="entry name" value="Arm_3"/>
    <property type="match status" value="1"/>
</dbReference>
<dbReference type="SUPFAM" id="SSF48371">
    <property type="entry name" value="ARM repeat"/>
    <property type="match status" value="1"/>
</dbReference>
<dbReference type="InterPro" id="IPR013843">
    <property type="entry name" value="Ribosomal_eS4_N"/>
</dbReference>
<sequence>MSLRPSARTEVRRNRYKVAVDADEGRRRREDNMVEIRKNRREESLQKKRREGIQAQAMPATLNSSAAEKKQLEHLPSMVAGVWTEDGNLQLEATTQFRKLLSIERSPPIEEVIQAGVIPRFVQFLMREDFPQLQFEAAWALTNIASGTSENTKVVIDHGAVPIFVQLLASPSDDVREQAVWALGNVAGDSPRCRDLVLGHGALLPLLAQLNENAKLSMLRNATWTLSNFCRGKPQPRFDQVKPALPALARLIHSDDEEVLTDACWALSYLSDGTNDKIQAVIEAGVCPRLIELLLHPSPSVLIPALRTVGNIVTGDDMQTQCIINHQALPCLLNLLANNYKKSIKKEACWTISNITAGNKEQIQAVVEANLVGPLVHLLQNAEFDIKKEAAWAISNATSGGAHEQIKYLVSQGCIKPLCDLLICPDPRIVTVCLEGLENILKVGEADKNVSETGGVNLYAQMIDDAEGLEKIENLQSHDNTEIYEKAVKILETYWLEEEDETMPPGDASQSGFQFGGVLAAGSINVLKDCGEMVLDRAQVRCIGVSISNFLVVVMKPQQGRRHKRGAAPHSCLTLDLFVSKMARGLKKHLKRLNAPKHWMLDKLGGAFAPKPSSGPHKSRECLPLILILRNRLKYALTGREVIAILMQRHVLVDGKVRTDKTYPSGFMDVVSIPKTNESFRLLYDTKGRFRLHSLRDEEAKFKLCKVRSIQFGQKGIPYLNTYDGRTIRYPDPLIKANDTIKLDLESNKIVDFIKFDVGNVVMVTGGRNRGRVGVIKNREKHKGTFETIHVQDATGHEFATRLGNVFTIGKGTKPWISLPKGKGIKLSIIEEAKKRLAASQAAA</sequence>
<dbReference type="FunFam" id="2.30.30.30:FF:000005">
    <property type="entry name" value="40S ribosomal protein S4"/>
    <property type="match status" value="1"/>
</dbReference>
<dbReference type="FunFam" id="1.25.10.10:FF:000040">
    <property type="entry name" value="Importin subunit alpha"/>
    <property type="match status" value="1"/>
</dbReference>
<dbReference type="InterPro" id="IPR013845">
    <property type="entry name" value="Ribosomal_eS4_central_region"/>
</dbReference>
<dbReference type="InterPro" id="IPR000225">
    <property type="entry name" value="Armadillo"/>
</dbReference>
<dbReference type="InterPro" id="IPR016024">
    <property type="entry name" value="ARM-type_fold"/>
</dbReference>
<dbReference type="InterPro" id="IPR000876">
    <property type="entry name" value="Ribosomal_eS4"/>
</dbReference>
<dbReference type="Pfam" id="PF00900">
    <property type="entry name" value="Ribosomal_S4e"/>
    <property type="match status" value="1"/>
</dbReference>
<dbReference type="PROSITE" id="PS00528">
    <property type="entry name" value="RIBOSOMAL_S4E"/>
    <property type="match status" value="1"/>
</dbReference>
<keyword evidence="3 12" id="KW-0813">Transport</keyword>
<comment type="similarity">
    <text evidence="2">Belongs to the importin alpha family.</text>
</comment>
<evidence type="ECO:0000256" key="5">
    <source>
        <dbReference type="ARBA" id="ARBA00022737"/>
    </source>
</evidence>
<dbReference type="GO" id="GO:0005840">
    <property type="term" value="C:ribosome"/>
    <property type="evidence" value="ECO:0007669"/>
    <property type="project" value="UniProtKB-KW"/>
</dbReference>
<protein>
    <recommendedName>
        <fullName evidence="13">IBB domain-containing protein</fullName>
    </recommendedName>
</protein>
<dbReference type="InterPro" id="IPR002652">
    <property type="entry name" value="Importin-a_IBB"/>
</dbReference>
<keyword evidence="8" id="KW-0689">Ribosomal protein</keyword>
<dbReference type="SMART" id="SM00739">
    <property type="entry name" value="KOW"/>
    <property type="match status" value="1"/>
</dbReference>
<dbReference type="GO" id="GO:0006412">
    <property type="term" value="P:translation"/>
    <property type="evidence" value="ECO:0007669"/>
    <property type="project" value="InterPro"/>
</dbReference>
<keyword evidence="5" id="KW-0677">Repeat</keyword>
<dbReference type="PROSITE" id="PS51214">
    <property type="entry name" value="IBB"/>
    <property type="match status" value="1"/>
</dbReference>
<dbReference type="InterPro" id="IPR011989">
    <property type="entry name" value="ARM-like"/>
</dbReference>
<feature type="domain" description="IBB" evidence="13">
    <location>
        <begin position="1"/>
        <end position="58"/>
    </location>
</feature>
<dbReference type="GO" id="GO:0061608">
    <property type="term" value="F:nuclear import signal receptor activity"/>
    <property type="evidence" value="ECO:0007669"/>
    <property type="project" value="InterPro"/>
</dbReference>
<dbReference type="PANTHER" id="PTHR23316">
    <property type="entry name" value="IMPORTIN ALPHA"/>
    <property type="match status" value="1"/>
</dbReference>
<evidence type="ECO:0000256" key="12">
    <source>
        <dbReference type="PROSITE-ProRule" id="PRU00561"/>
    </source>
</evidence>
<dbReference type="GO" id="GO:0003735">
    <property type="term" value="F:structural constituent of ribosome"/>
    <property type="evidence" value="ECO:0007669"/>
    <property type="project" value="InterPro"/>
</dbReference>
<dbReference type="Pfam" id="PF01749">
    <property type="entry name" value="IBB"/>
    <property type="match status" value="1"/>
</dbReference>
<proteinExistence type="inferred from homology"/>
<keyword evidence="6 10" id="KW-0694">RNA-binding</keyword>
<evidence type="ECO:0000259" key="13">
    <source>
        <dbReference type="PROSITE" id="PS51214"/>
    </source>
</evidence>
<dbReference type="InterPro" id="IPR036986">
    <property type="entry name" value="S4_RNA-bd_sf"/>
</dbReference>
<evidence type="ECO:0000256" key="2">
    <source>
        <dbReference type="ARBA" id="ARBA00010394"/>
    </source>
</evidence>
<dbReference type="FunFam" id="1.20.5.690:FF:000002">
    <property type="entry name" value="Importin subunit alpha"/>
    <property type="match status" value="1"/>
</dbReference>
<keyword evidence="7" id="KW-0653">Protein transport</keyword>
<dbReference type="Gene3D" id="1.20.5.690">
    <property type="entry name" value="Importin-alpha, importin-beta-binding domain"/>
    <property type="match status" value="1"/>
</dbReference>
<dbReference type="CDD" id="cd06087">
    <property type="entry name" value="KOW_RPS4"/>
    <property type="match status" value="1"/>
</dbReference>
<dbReference type="PROSITE" id="PS50889">
    <property type="entry name" value="S4"/>
    <property type="match status" value="1"/>
</dbReference>
<evidence type="ECO:0000256" key="10">
    <source>
        <dbReference type="PROSITE-ProRule" id="PRU00182"/>
    </source>
</evidence>
<dbReference type="InterPro" id="IPR018199">
    <property type="entry name" value="Ribosomal_eS4_N_CS"/>
</dbReference>
<dbReference type="InterPro" id="IPR032277">
    <property type="entry name" value="Ribosomal_eS4_C"/>
</dbReference>
<dbReference type="InterPro" id="IPR032413">
    <property type="entry name" value="Arm_3"/>
</dbReference>
<dbReference type="Pfam" id="PF08071">
    <property type="entry name" value="RS4NT"/>
    <property type="match status" value="1"/>
</dbReference>
<evidence type="ECO:0000256" key="7">
    <source>
        <dbReference type="ARBA" id="ARBA00022927"/>
    </source>
</evidence>
<organism evidence="14">
    <name type="scientific">Salix viminalis</name>
    <name type="common">Common osier</name>
    <name type="synonym">Basket willow</name>
    <dbReference type="NCBI Taxonomy" id="40686"/>
    <lineage>
        <taxon>Eukaryota</taxon>
        <taxon>Viridiplantae</taxon>
        <taxon>Streptophyta</taxon>
        <taxon>Embryophyta</taxon>
        <taxon>Tracheophyta</taxon>
        <taxon>Spermatophyta</taxon>
        <taxon>Magnoliopsida</taxon>
        <taxon>eudicotyledons</taxon>
        <taxon>Gunneridae</taxon>
        <taxon>Pentapetalae</taxon>
        <taxon>rosids</taxon>
        <taxon>fabids</taxon>
        <taxon>Malpighiales</taxon>
        <taxon>Salicaceae</taxon>
        <taxon>Saliceae</taxon>
        <taxon>Salix</taxon>
    </lineage>
</organism>
<dbReference type="InterPro" id="IPR036975">
    <property type="entry name" value="Importin-a_IBB_sf"/>
</dbReference>
<dbReference type="Pfam" id="PF00467">
    <property type="entry name" value="KOW"/>
    <property type="match status" value="1"/>
</dbReference>
<dbReference type="InterPro" id="IPR002942">
    <property type="entry name" value="S4_RNA-bd"/>
</dbReference>
<dbReference type="InterPro" id="IPR041982">
    <property type="entry name" value="Ribosomal_eS4_KOW"/>
</dbReference>
<dbReference type="SMART" id="SM00363">
    <property type="entry name" value="S4"/>
    <property type="match status" value="1"/>
</dbReference>
<gene>
    <name evidence="14" type="ORF">SVIM_LOCUS63981</name>
</gene>
<dbReference type="Pfam" id="PF00514">
    <property type="entry name" value="Arm"/>
    <property type="match status" value="8"/>
</dbReference>
<feature type="repeat" description="ARM" evidence="11">
    <location>
        <begin position="116"/>
        <end position="159"/>
    </location>
</feature>
<dbReference type="GO" id="GO:0006606">
    <property type="term" value="P:protein import into nucleus"/>
    <property type="evidence" value="ECO:0007669"/>
    <property type="project" value="InterPro"/>
</dbReference>